<accession>B8LCI2</accession>
<dbReference type="KEGG" id="tps:THAPSDRAFT_25129"/>
<dbReference type="EMBL" id="DS999417">
    <property type="protein sequence ID" value="EED86987.1"/>
    <property type="molecule type" value="Genomic_DNA"/>
</dbReference>
<feature type="repeat" description="PPR" evidence="2">
    <location>
        <begin position="765"/>
        <end position="799"/>
    </location>
</feature>
<dbReference type="PROSITE" id="PS51375">
    <property type="entry name" value="PPR"/>
    <property type="match status" value="1"/>
</dbReference>
<feature type="compositionally biased region" description="Polar residues" evidence="3">
    <location>
        <begin position="110"/>
        <end position="132"/>
    </location>
</feature>
<dbReference type="GO" id="GO:0003729">
    <property type="term" value="F:mRNA binding"/>
    <property type="evidence" value="ECO:0000318"/>
    <property type="project" value="GO_Central"/>
</dbReference>
<dbReference type="STRING" id="35128.B8LCI2"/>
<dbReference type="InterPro" id="IPR002885">
    <property type="entry name" value="PPR_rpt"/>
</dbReference>
<protein>
    <recommendedName>
        <fullName evidence="6">Pentacotripeptide-repeat region of PRORP domain-containing protein</fullName>
    </recommendedName>
</protein>
<keyword evidence="5" id="KW-1185">Reference proteome</keyword>
<dbReference type="Proteomes" id="UP000001449">
    <property type="component" value="Chromosome 16"/>
</dbReference>
<evidence type="ECO:0000313" key="4">
    <source>
        <dbReference type="EMBL" id="EED86987.1"/>
    </source>
</evidence>
<dbReference type="Gene3D" id="1.25.40.10">
    <property type="entry name" value="Tetratricopeptide repeat domain"/>
    <property type="match status" value="3"/>
</dbReference>
<name>B8LCI2_THAPS</name>
<evidence type="ECO:0008006" key="6">
    <source>
        <dbReference type="Google" id="ProtNLM"/>
    </source>
</evidence>
<evidence type="ECO:0000256" key="3">
    <source>
        <dbReference type="SAM" id="MobiDB-lite"/>
    </source>
</evidence>
<dbReference type="eggNOG" id="KOG4197">
    <property type="taxonomic scope" value="Eukaryota"/>
</dbReference>
<feature type="compositionally biased region" description="Basic and acidic residues" evidence="3">
    <location>
        <begin position="1"/>
        <end position="17"/>
    </location>
</feature>
<dbReference type="NCBIfam" id="TIGR00756">
    <property type="entry name" value="PPR"/>
    <property type="match status" value="1"/>
</dbReference>
<dbReference type="InterPro" id="IPR011990">
    <property type="entry name" value="TPR-like_helical_dom_sf"/>
</dbReference>
<dbReference type="GO" id="GO:0006397">
    <property type="term" value="P:mRNA processing"/>
    <property type="evidence" value="ECO:0000318"/>
    <property type="project" value="GO_Central"/>
</dbReference>
<evidence type="ECO:0000313" key="5">
    <source>
        <dbReference type="Proteomes" id="UP000001449"/>
    </source>
</evidence>
<dbReference type="InParanoid" id="B8LCI2"/>
<dbReference type="PANTHER" id="PTHR47942:SF63">
    <property type="entry name" value="PENTATRICOPEPTIDE REPEAT-CONTAINING PROTEIN"/>
    <property type="match status" value="1"/>
</dbReference>
<evidence type="ECO:0000256" key="1">
    <source>
        <dbReference type="ARBA" id="ARBA00022737"/>
    </source>
</evidence>
<reference evidence="4 5" key="2">
    <citation type="journal article" date="2008" name="Nature">
        <title>The Phaeodactylum genome reveals the evolutionary history of diatom genomes.</title>
        <authorList>
            <person name="Bowler C."/>
            <person name="Allen A.E."/>
            <person name="Badger J.H."/>
            <person name="Grimwood J."/>
            <person name="Jabbari K."/>
            <person name="Kuo A."/>
            <person name="Maheswari U."/>
            <person name="Martens C."/>
            <person name="Maumus F."/>
            <person name="Otillar R.P."/>
            <person name="Rayko E."/>
            <person name="Salamov A."/>
            <person name="Vandepoele K."/>
            <person name="Beszteri B."/>
            <person name="Gruber A."/>
            <person name="Heijde M."/>
            <person name="Katinka M."/>
            <person name="Mock T."/>
            <person name="Valentin K."/>
            <person name="Verret F."/>
            <person name="Berges J.A."/>
            <person name="Brownlee C."/>
            <person name="Cadoret J.P."/>
            <person name="Chiovitti A."/>
            <person name="Choi C.J."/>
            <person name="Coesel S."/>
            <person name="De Martino A."/>
            <person name="Detter J.C."/>
            <person name="Durkin C."/>
            <person name="Falciatore A."/>
            <person name="Fournet J."/>
            <person name="Haruta M."/>
            <person name="Huysman M.J."/>
            <person name="Jenkins B.D."/>
            <person name="Jiroutova K."/>
            <person name="Jorgensen R.E."/>
            <person name="Joubert Y."/>
            <person name="Kaplan A."/>
            <person name="Kroger N."/>
            <person name="Kroth P.G."/>
            <person name="La Roche J."/>
            <person name="Lindquist E."/>
            <person name="Lommer M."/>
            <person name="Martin-Jezequel V."/>
            <person name="Lopez P.J."/>
            <person name="Lucas S."/>
            <person name="Mangogna M."/>
            <person name="McGinnis K."/>
            <person name="Medlin L.K."/>
            <person name="Montsant A."/>
            <person name="Oudot-Le Secq M.P."/>
            <person name="Napoli C."/>
            <person name="Obornik M."/>
            <person name="Parker M.S."/>
            <person name="Petit J.L."/>
            <person name="Porcel B.M."/>
            <person name="Poulsen N."/>
            <person name="Robison M."/>
            <person name="Rychlewski L."/>
            <person name="Rynearson T.A."/>
            <person name="Schmutz J."/>
            <person name="Shapiro H."/>
            <person name="Siaut M."/>
            <person name="Stanley M."/>
            <person name="Sussman M.R."/>
            <person name="Taylor A.R."/>
            <person name="Vardi A."/>
            <person name="von Dassow P."/>
            <person name="Vyverman W."/>
            <person name="Willis A."/>
            <person name="Wyrwicz L.S."/>
            <person name="Rokhsar D.S."/>
            <person name="Weissenbach J."/>
            <person name="Armbrust E.V."/>
            <person name="Green B.R."/>
            <person name="Van de Peer Y."/>
            <person name="Grigoriev I.V."/>
        </authorList>
    </citation>
    <scope>NUCLEOTIDE SEQUENCE [LARGE SCALE GENOMIC DNA]</scope>
    <source>
        <strain evidence="4 5">CCMP1335</strain>
    </source>
</reference>
<dbReference type="PaxDb" id="35128-Thaps25129"/>
<sequence>MDDTKHDDTDLAHDGREQPTPPTTPASANSWSEPLQTDVFAKSWDEEKGNESNTISRDIVKSTPSTTFTSSPSSLSDLLHTDIFSESWSEPTRKEAKSSPSFGGSFSSSTRKTNYGNDDGQSFRMQQRQHPSTNRERGFDNKIDWSSFFKKPLAMTSDATAADGSSSQLLGTESKISLPKTSVEIKYDAILQQTNQLLDALSAGTTKSPTMLQLMDFDKVMVQWSRFHSEVDNYKKEASNDDLFSVGSSFSTRRNHASLKRNASEKCMELLKALERNYDCIRHHLLQTNTAAIEVDDPATQLPETKHSKLMPNAASYNLALHTLAHSNGMNVAQEAFAILDRMLDRCQQYLNMAGEAVSLSPPPEPTIITYNSVIHAIAKSGARDAGYLAEEAFARMEAWKNECDARNNGDDSTTTHCYRGVRPDPRTLACVLDAWANAKTHQQQSFASDRTSAILDLAVKKRRAYVNYVNSMVYGNDYIADDLETEDEDDVAVLSNKDCTIELENGLSGIDDVEEEYVEEDLVLEDFASPPVQTLAEKQPTAMVDPFLKPNTVAFNTALHAWASSRRGREGARRAHGILEQMERLNEGGLLELPNGHADETISTVEIDLDDSEDADSTLKPNVRSYSMVMNAWAKVAATERGSGEDAAANCEMILAKMEERGAEDVSVRPNVAVYTTCIIAWARTTHLDYAASKAEDILNRMIDLYYSEGKSDLPALEGDMENANHDAPFNAVITAYARSSNPNAGDRALAVLERLEASCISPTATTYNAVMDVCAKHGQPDRALQVFERMREQSISPDPTSYDTVLNAFARDETIGSAERAWEFLCRLEQERLSGESDFIPSSVSYSTVINAFARSSGRGDGGVHVVEKAKEVYKKLIEHIESGTIYGDPDPFANSCFLNCCANLNGPPTEKREALIMAINAFEEMKKNTDVHGEPNQYTFGTMMKVAVRLTSDAAEKNRLMESLFGQAFSSSYATADEHESDNGSGWYEKRYSGGMVSKSAEEALAISSGS</sequence>
<organism evidence="4 5">
    <name type="scientific">Thalassiosira pseudonana</name>
    <name type="common">Marine diatom</name>
    <name type="synonym">Cyclotella nana</name>
    <dbReference type="NCBI Taxonomy" id="35128"/>
    <lineage>
        <taxon>Eukaryota</taxon>
        <taxon>Sar</taxon>
        <taxon>Stramenopiles</taxon>
        <taxon>Ochrophyta</taxon>
        <taxon>Bacillariophyta</taxon>
        <taxon>Coscinodiscophyceae</taxon>
        <taxon>Thalassiosirophycidae</taxon>
        <taxon>Thalassiosirales</taxon>
        <taxon>Thalassiosiraceae</taxon>
        <taxon>Thalassiosira</taxon>
    </lineage>
</organism>
<feature type="compositionally biased region" description="Polar residues" evidence="3">
    <location>
        <begin position="26"/>
        <end position="35"/>
    </location>
</feature>
<dbReference type="HOGENOM" id="CLU_297286_0_0_1"/>
<feature type="compositionally biased region" description="Low complexity" evidence="3">
    <location>
        <begin position="62"/>
        <end position="74"/>
    </location>
</feature>
<dbReference type="Pfam" id="PF13041">
    <property type="entry name" value="PPR_2"/>
    <property type="match status" value="1"/>
</dbReference>
<dbReference type="GO" id="GO:0005737">
    <property type="term" value="C:cytoplasm"/>
    <property type="evidence" value="ECO:0000318"/>
    <property type="project" value="GO_Central"/>
</dbReference>
<feature type="compositionally biased region" description="Low complexity" evidence="3">
    <location>
        <begin position="98"/>
        <end position="109"/>
    </location>
</feature>
<dbReference type="AlphaFoldDB" id="B8LCI2"/>
<dbReference type="RefSeq" id="XP_002296786.1">
    <property type="nucleotide sequence ID" value="XM_002296750.1"/>
</dbReference>
<evidence type="ECO:0000256" key="2">
    <source>
        <dbReference type="PROSITE-ProRule" id="PRU00708"/>
    </source>
</evidence>
<reference evidence="4 5" key="1">
    <citation type="journal article" date="2004" name="Science">
        <title>The genome of the diatom Thalassiosira pseudonana: ecology, evolution, and metabolism.</title>
        <authorList>
            <person name="Armbrust E.V."/>
            <person name="Berges J.A."/>
            <person name="Bowler C."/>
            <person name="Green B.R."/>
            <person name="Martinez D."/>
            <person name="Putnam N.H."/>
            <person name="Zhou S."/>
            <person name="Allen A.E."/>
            <person name="Apt K.E."/>
            <person name="Bechner M."/>
            <person name="Brzezinski M.A."/>
            <person name="Chaal B.K."/>
            <person name="Chiovitti A."/>
            <person name="Davis A.K."/>
            <person name="Demarest M.S."/>
            <person name="Detter J.C."/>
            <person name="Glavina T."/>
            <person name="Goodstein D."/>
            <person name="Hadi M.Z."/>
            <person name="Hellsten U."/>
            <person name="Hildebrand M."/>
            <person name="Jenkins B.D."/>
            <person name="Jurka J."/>
            <person name="Kapitonov V.V."/>
            <person name="Kroger N."/>
            <person name="Lau W.W."/>
            <person name="Lane T.W."/>
            <person name="Larimer F.W."/>
            <person name="Lippmeier J.C."/>
            <person name="Lucas S."/>
            <person name="Medina M."/>
            <person name="Montsant A."/>
            <person name="Obornik M."/>
            <person name="Parker M.S."/>
            <person name="Palenik B."/>
            <person name="Pazour G.J."/>
            <person name="Richardson P.M."/>
            <person name="Rynearson T.A."/>
            <person name="Saito M.A."/>
            <person name="Schwartz D.C."/>
            <person name="Thamatrakoln K."/>
            <person name="Valentin K."/>
            <person name="Vardi A."/>
            <person name="Wilkerson F.P."/>
            <person name="Rokhsar D.S."/>
        </authorList>
    </citation>
    <scope>NUCLEOTIDE SEQUENCE [LARGE SCALE GENOMIC DNA]</scope>
    <source>
        <strain evidence="4 5">CCMP1335</strain>
    </source>
</reference>
<gene>
    <name evidence="4" type="ORF">THAPSDRAFT_25129</name>
</gene>
<dbReference type="PANTHER" id="PTHR47942">
    <property type="entry name" value="TETRATRICOPEPTIDE REPEAT (TPR)-LIKE SUPERFAMILY PROTEIN-RELATED"/>
    <property type="match status" value="1"/>
</dbReference>
<proteinExistence type="predicted"/>
<feature type="region of interest" description="Disordered" evidence="3">
    <location>
        <begin position="1"/>
        <end position="74"/>
    </location>
</feature>
<dbReference type="GeneID" id="7442512"/>
<keyword evidence="1" id="KW-0677">Repeat</keyword>
<feature type="region of interest" description="Disordered" evidence="3">
    <location>
        <begin position="88"/>
        <end position="139"/>
    </location>
</feature>
<dbReference type="InterPro" id="IPR051222">
    <property type="entry name" value="PPR/CCM1_RNA-binding"/>
</dbReference>